<keyword evidence="2" id="KW-1185">Reference proteome</keyword>
<protein>
    <submittedName>
        <fullName evidence="3">Uncharacterized protein</fullName>
    </submittedName>
</protein>
<dbReference type="Proteomes" id="UP000887578">
    <property type="component" value="Unplaced"/>
</dbReference>
<feature type="compositionally biased region" description="Pro residues" evidence="1">
    <location>
        <begin position="1"/>
        <end position="11"/>
    </location>
</feature>
<feature type="region of interest" description="Disordered" evidence="1">
    <location>
        <begin position="71"/>
        <end position="94"/>
    </location>
</feature>
<sequence>METPQKLPPFPSGTSTRPRRPVYDVDILPLYDEMLGILNIALEDTARAGILMKEIALRELCTPSAAVSTPLRRNNSRFTPYGSRPPRNRAPSMI</sequence>
<accession>A0A914QPK3</accession>
<reference evidence="3" key="1">
    <citation type="submission" date="2022-11" db="UniProtKB">
        <authorList>
            <consortium name="WormBaseParasite"/>
        </authorList>
    </citation>
    <scope>IDENTIFICATION</scope>
</reference>
<dbReference type="AlphaFoldDB" id="A0A914QPK3"/>
<feature type="region of interest" description="Disordered" evidence="1">
    <location>
        <begin position="1"/>
        <end position="20"/>
    </location>
</feature>
<evidence type="ECO:0000313" key="3">
    <source>
        <dbReference type="WBParaSite" id="PDA_v2.g5779.t1"/>
    </source>
</evidence>
<evidence type="ECO:0000256" key="1">
    <source>
        <dbReference type="SAM" id="MobiDB-lite"/>
    </source>
</evidence>
<organism evidence="2 3">
    <name type="scientific">Panagrolaimus davidi</name>
    <dbReference type="NCBI Taxonomy" id="227884"/>
    <lineage>
        <taxon>Eukaryota</taxon>
        <taxon>Metazoa</taxon>
        <taxon>Ecdysozoa</taxon>
        <taxon>Nematoda</taxon>
        <taxon>Chromadorea</taxon>
        <taxon>Rhabditida</taxon>
        <taxon>Tylenchina</taxon>
        <taxon>Panagrolaimomorpha</taxon>
        <taxon>Panagrolaimoidea</taxon>
        <taxon>Panagrolaimidae</taxon>
        <taxon>Panagrolaimus</taxon>
    </lineage>
</organism>
<evidence type="ECO:0000313" key="2">
    <source>
        <dbReference type="Proteomes" id="UP000887578"/>
    </source>
</evidence>
<name>A0A914QPK3_9BILA</name>
<dbReference type="WBParaSite" id="PDA_v2.g5779.t1">
    <property type="protein sequence ID" value="PDA_v2.g5779.t1"/>
    <property type="gene ID" value="PDA_v2.g5779"/>
</dbReference>
<proteinExistence type="predicted"/>